<dbReference type="RefSeq" id="WP_080887714.1">
    <property type="nucleotide sequence ID" value="NZ_LT828648.1"/>
</dbReference>
<dbReference type="GO" id="GO:0005267">
    <property type="term" value="F:potassium channel activity"/>
    <property type="evidence" value="ECO:0007669"/>
    <property type="project" value="UniProtKB-KW"/>
</dbReference>
<sequence>MKVLHLFLKRSHTHERLCAVSDGVYAIALTLLVLDLKVPEVRGITNSELTTDLVEQLPNFVAYVVAFFLVARFWINHHRIFQSAALCDEKALSLNLAHLFFISLTSYTASLIGHYEGDRIATIIFSSNLGLSSLTLSILGHYVLERKEWRTKESGGTWVKISWWTAYTAPGVALASILVSFLSINAALLLWLVVPLRDLMLLNRLSSPHVHQEP</sequence>
<evidence type="ECO:0000256" key="10">
    <source>
        <dbReference type="ARBA" id="ARBA00023136"/>
    </source>
</evidence>
<comment type="subcellular location">
    <subcellularLocation>
        <location evidence="1">Membrane</location>
        <topology evidence="1">Multi-pass membrane protein</topology>
    </subcellularLocation>
</comment>
<organism evidence="14 15">
    <name type="scientific">Nitrospira japonica</name>
    <dbReference type="NCBI Taxonomy" id="1325564"/>
    <lineage>
        <taxon>Bacteria</taxon>
        <taxon>Pseudomonadati</taxon>
        <taxon>Nitrospirota</taxon>
        <taxon>Nitrospiria</taxon>
        <taxon>Nitrospirales</taxon>
        <taxon>Nitrospiraceae</taxon>
        <taxon>Nitrospira</taxon>
    </lineage>
</organism>
<evidence type="ECO:0000256" key="1">
    <source>
        <dbReference type="ARBA" id="ARBA00004141"/>
    </source>
</evidence>
<dbReference type="GO" id="GO:0015252">
    <property type="term" value="F:proton channel activity"/>
    <property type="evidence" value="ECO:0007669"/>
    <property type="project" value="InterPro"/>
</dbReference>
<evidence type="ECO:0000256" key="6">
    <source>
        <dbReference type="ARBA" id="ARBA00022826"/>
    </source>
</evidence>
<dbReference type="PANTHER" id="PTHR31462">
    <property type="entry name" value="ENDOSOMAL/LYSOSOMAL POTASSIUM CHANNEL TMEM175"/>
    <property type="match status" value="1"/>
</dbReference>
<feature type="transmembrane region" description="Helical" evidence="13">
    <location>
        <begin position="164"/>
        <end position="194"/>
    </location>
</feature>
<dbReference type="AlphaFoldDB" id="A0A1W1I913"/>
<feature type="transmembrane region" description="Helical" evidence="13">
    <location>
        <begin position="96"/>
        <end position="115"/>
    </location>
</feature>
<dbReference type="STRING" id="1325564.NSJP_3337"/>
<accession>A0A1W1I913</accession>
<dbReference type="GO" id="GO:0016020">
    <property type="term" value="C:membrane"/>
    <property type="evidence" value="ECO:0007669"/>
    <property type="project" value="UniProtKB-SubCell"/>
</dbReference>
<evidence type="ECO:0008006" key="16">
    <source>
        <dbReference type="Google" id="ProtNLM"/>
    </source>
</evidence>
<evidence type="ECO:0000256" key="2">
    <source>
        <dbReference type="ARBA" id="ARBA00006920"/>
    </source>
</evidence>
<dbReference type="OrthoDB" id="7626281at2"/>
<keyword evidence="5 13" id="KW-0812">Transmembrane</keyword>
<keyword evidence="15" id="KW-1185">Reference proteome</keyword>
<evidence type="ECO:0000313" key="15">
    <source>
        <dbReference type="Proteomes" id="UP000192042"/>
    </source>
</evidence>
<keyword evidence="3" id="KW-0813">Transport</keyword>
<protein>
    <recommendedName>
        <fullName evidence="16">DUF1211 domain-containing protein</fullName>
    </recommendedName>
</protein>
<gene>
    <name evidence="14" type="ORF">NSJP_3337</name>
</gene>
<keyword evidence="8 13" id="KW-1133">Transmembrane helix</keyword>
<feature type="transmembrane region" description="Helical" evidence="13">
    <location>
        <begin position="121"/>
        <end position="144"/>
    </location>
</feature>
<evidence type="ECO:0000256" key="11">
    <source>
        <dbReference type="ARBA" id="ARBA00023303"/>
    </source>
</evidence>
<evidence type="ECO:0000256" key="3">
    <source>
        <dbReference type="ARBA" id="ARBA00022448"/>
    </source>
</evidence>
<keyword evidence="11" id="KW-0407">Ion channel</keyword>
<evidence type="ECO:0000256" key="9">
    <source>
        <dbReference type="ARBA" id="ARBA00023065"/>
    </source>
</evidence>
<dbReference type="Proteomes" id="UP000192042">
    <property type="component" value="Chromosome I"/>
</dbReference>
<evidence type="ECO:0000256" key="8">
    <source>
        <dbReference type="ARBA" id="ARBA00022989"/>
    </source>
</evidence>
<dbReference type="KEGG" id="nja:NSJP_3337"/>
<evidence type="ECO:0000256" key="7">
    <source>
        <dbReference type="ARBA" id="ARBA00022958"/>
    </source>
</evidence>
<evidence type="ECO:0000256" key="13">
    <source>
        <dbReference type="SAM" id="Phobius"/>
    </source>
</evidence>
<dbReference type="EMBL" id="LT828648">
    <property type="protein sequence ID" value="SLM49504.1"/>
    <property type="molecule type" value="Genomic_DNA"/>
</dbReference>
<keyword evidence="6" id="KW-0631">Potassium channel</keyword>
<keyword evidence="7" id="KW-0630">Potassium</keyword>
<proteinExistence type="inferred from homology"/>
<name>A0A1W1I913_9BACT</name>
<comment type="similarity">
    <text evidence="2">Belongs to the TMEM175 family.</text>
</comment>
<evidence type="ECO:0000313" key="14">
    <source>
        <dbReference type="EMBL" id="SLM49504.1"/>
    </source>
</evidence>
<dbReference type="InterPro" id="IPR010617">
    <property type="entry name" value="TMEM175-like"/>
</dbReference>
<feature type="transmembrane region" description="Helical" evidence="13">
    <location>
        <begin position="56"/>
        <end position="75"/>
    </location>
</feature>
<reference evidence="14 15" key="1">
    <citation type="submission" date="2017-03" db="EMBL/GenBank/DDBJ databases">
        <authorList>
            <person name="Afonso C.L."/>
            <person name="Miller P.J."/>
            <person name="Scott M.A."/>
            <person name="Spackman E."/>
            <person name="Goraichik I."/>
            <person name="Dimitrov K.M."/>
            <person name="Suarez D.L."/>
            <person name="Swayne D.E."/>
        </authorList>
    </citation>
    <scope>NUCLEOTIDE SEQUENCE [LARGE SCALE GENOMIC DNA]</scope>
    <source>
        <strain evidence="14">Genome sequencing of Nitrospira japonica strain NJ11</strain>
    </source>
</reference>
<evidence type="ECO:0000256" key="5">
    <source>
        <dbReference type="ARBA" id="ARBA00022692"/>
    </source>
</evidence>
<evidence type="ECO:0000256" key="4">
    <source>
        <dbReference type="ARBA" id="ARBA00022538"/>
    </source>
</evidence>
<dbReference type="Pfam" id="PF06736">
    <property type="entry name" value="TMEM175"/>
    <property type="match status" value="1"/>
</dbReference>
<keyword evidence="4" id="KW-0633">Potassium transport</keyword>
<comment type="catalytic activity">
    <reaction evidence="12">
        <text>K(+)(in) = K(+)(out)</text>
        <dbReference type="Rhea" id="RHEA:29463"/>
        <dbReference type="ChEBI" id="CHEBI:29103"/>
    </reaction>
</comment>
<keyword evidence="9" id="KW-0406">Ion transport</keyword>
<evidence type="ECO:0000256" key="12">
    <source>
        <dbReference type="ARBA" id="ARBA00034430"/>
    </source>
</evidence>
<dbReference type="PANTHER" id="PTHR31462:SF5">
    <property type="entry name" value="ENDOSOMAL_LYSOSOMAL PROTON CHANNEL TMEM175"/>
    <property type="match status" value="1"/>
</dbReference>
<keyword evidence="10 13" id="KW-0472">Membrane</keyword>